<evidence type="ECO:0000313" key="6">
    <source>
        <dbReference type="Proteomes" id="UP001597452"/>
    </source>
</evidence>
<dbReference type="Gene3D" id="3.50.90.10">
    <property type="entry name" value="YerB-like"/>
    <property type="match status" value="1"/>
</dbReference>
<feature type="domain" description="DUF3048" evidence="3">
    <location>
        <begin position="62"/>
        <end position="203"/>
    </location>
</feature>
<organism evidence="5 6">
    <name type="scientific">Piscibacillus salipiscarius</name>
    <dbReference type="NCBI Taxonomy" id="299480"/>
    <lineage>
        <taxon>Bacteria</taxon>
        <taxon>Bacillati</taxon>
        <taxon>Bacillota</taxon>
        <taxon>Bacilli</taxon>
        <taxon>Bacillales</taxon>
        <taxon>Bacillaceae</taxon>
        <taxon>Piscibacillus</taxon>
    </lineage>
</organism>
<dbReference type="InterPro" id="IPR021416">
    <property type="entry name" value="DUF3048_N"/>
</dbReference>
<dbReference type="RefSeq" id="WP_377327600.1">
    <property type="nucleotide sequence ID" value="NZ_JBHUMZ010000013.1"/>
</dbReference>
<evidence type="ECO:0000313" key="5">
    <source>
        <dbReference type="EMBL" id="MFD2638043.1"/>
    </source>
</evidence>
<feature type="domain" description="DUF3048" evidence="4">
    <location>
        <begin position="230"/>
        <end position="338"/>
    </location>
</feature>
<dbReference type="Pfam" id="PF11258">
    <property type="entry name" value="DUF3048"/>
    <property type="match status" value="1"/>
</dbReference>
<feature type="signal peptide" evidence="2">
    <location>
        <begin position="1"/>
        <end position="18"/>
    </location>
</feature>
<dbReference type="InterPro" id="IPR035328">
    <property type="entry name" value="DUF3048_C"/>
</dbReference>
<feature type="compositionally biased region" description="Acidic residues" evidence="1">
    <location>
        <begin position="26"/>
        <end position="57"/>
    </location>
</feature>
<evidence type="ECO:0000256" key="1">
    <source>
        <dbReference type="SAM" id="MobiDB-lite"/>
    </source>
</evidence>
<dbReference type="SUPFAM" id="SSF159774">
    <property type="entry name" value="YerB-like"/>
    <property type="match status" value="1"/>
</dbReference>
<dbReference type="EMBL" id="JBHUMZ010000013">
    <property type="protein sequence ID" value="MFD2638043.1"/>
    <property type="molecule type" value="Genomic_DNA"/>
</dbReference>
<keyword evidence="6" id="KW-1185">Reference proteome</keyword>
<comment type="caution">
    <text evidence="5">The sequence shown here is derived from an EMBL/GenBank/DDBJ whole genome shotgun (WGS) entry which is preliminary data.</text>
</comment>
<name>A0ABW5Q8K8_9BACI</name>
<feature type="chain" id="PRO_5046912891" evidence="2">
    <location>
        <begin position="19"/>
        <end position="354"/>
    </location>
</feature>
<evidence type="ECO:0000256" key="2">
    <source>
        <dbReference type="SAM" id="SignalP"/>
    </source>
</evidence>
<feature type="region of interest" description="Disordered" evidence="1">
    <location>
        <begin position="24"/>
        <end position="58"/>
    </location>
</feature>
<reference evidence="6" key="1">
    <citation type="journal article" date="2019" name="Int. J. Syst. Evol. Microbiol.">
        <title>The Global Catalogue of Microorganisms (GCM) 10K type strain sequencing project: providing services to taxonomists for standard genome sequencing and annotation.</title>
        <authorList>
            <consortium name="The Broad Institute Genomics Platform"/>
            <consortium name="The Broad Institute Genome Sequencing Center for Infectious Disease"/>
            <person name="Wu L."/>
            <person name="Ma J."/>
        </authorList>
    </citation>
    <scope>NUCLEOTIDE SEQUENCE [LARGE SCALE GENOMIC DNA]</scope>
    <source>
        <strain evidence="6">TISTR 1571</strain>
    </source>
</reference>
<dbReference type="PROSITE" id="PS51257">
    <property type="entry name" value="PROKAR_LIPOPROTEIN"/>
    <property type="match status" value="1"/>
</dbReference>
<proteinExistence type="predicted"/>
<sequence length="354" mass="40419">MRKFVIILLIALFGFLVACSDKESQEPVEEEPVEEQTEEPTEQEEAEETDPEKDEPEFIYPLTGLPAEEEPTNRAIGVMVNNHNKARPQTGLVKADMVYEFLAEGPISRFLAIYQSEIPDVVGPVRSAREYYYETADAHEAIYVYHGAANFIEKDLRAGVVDNINGAYYDNDQFLFKRESFRQAPHNSYVMLPNVYEVASRNNIETEKKHEAWDFLSDEELVDGKAAKEVKIRYFDNLKVSYVYDPSTERYTRYSDGIKSTDLNTEEAVEVSNILVYETEHEIIDNVGRRFIDRESGGDGYLIQKGKIKKIKWKNVDGLMKPFIDGEVAKLAPGKTWINVIPKSPGLDKGVTYE</sequence>
<dbReference type="Proteomes" id="UP001597452">
    <property type="component" value="Unassembled WGS sequence"/>
</dbReference>
<dbReference type="Pfam" id="PF17479">
    <property type="entry name" value="DUF3048_C"/>
    <property type="match status" value="1"/>
</dbReference>
<dbReference type="InterPro" id="IPR023158">
    <property type="entry name" value="YerB-like_sf"/>
</dbReference>
<keyword evidence="2" id="KW-0732">Signal</keyword>
<gene>
    <name evidence="5" type="ORF">ACFSW4_04065</name>
</gene>
<protein>
    <submittedName>
        <fullName evidence="5">DUF3048 domain-containing protein</fullName>
    </submittedName>
</protein>
<evidence type="ECO:0000259" key="4">
    <source>
        <dbReference type="Pfam" id="PF17479"/>
    </source>
</evidence>
<evidence type="ECO:0000259" key="3">
    <source>
        <dbReference type="Pfam" id="PF11258"/>
    </source>
</evidence>
<accession>A0ABW5Q8K8</accession>